<keyword evidence="5" id="KW-0548">Nucleotidyltransferase</keyword>
<feature type="domain" description="Mab-21-like HhH/H2TH-like" evidence="13">
    <location>
        <begin position="277"/>
        <end position="366"/>
    </location>
</feature>
<dbReference type="GO" id="GO:0046872">
    <property type="term" value="F:metal ion binding"/>
    <property type="evidence" value="ECO:0007669"/>
    <property type="project" value="UniProtKB-KW"/>
</dbReference>
<keyword evidence="11" id="KW-0464">Manganese</keyword>
<dbReference type="SMART" id="SM01265">
    <property type="entry name" value="Mab-21"/>
    <property type="match status" value="1"/>
</dbReference>
<keyword evidence="8" id="KW-0067">ATP-binding</keyword>
<proteinExistence type="inferred from homology"/>
<protein>
    <recommendedName>
        <fullName evidence="16">Cyclic GMP-AMP synthase</fullName>
    </recommendedName>
</protein>
<name>A0A9P0JYC9_ACAOB</name>
<evidence type="ECO:0000256" key="6">
    <source>
        <dbReference type="ARBA" id="ARBA00022723"/>
    </source>
</evidence>
<evidence type="ECO:0000313" key="15">
    <source>
        <dbReference type="Proteomes" id="UP001152888"/>
    </source>
</evidence>
<keyword evidence="10" id="KW-0342">GTP-binding</keyword>
<keyword evidence="9" id="KW-0460">Magnesium</keyword>
<dbReference type="GO" id="GO:0005524">
    <property type="term" value="F:ATP binding"/>
    <property type="evidence" value="ECO:0007669"/>
    <property type="project" value="UniProtKB-KW"/>
</dbReference>
<accession>A0A9P0JYC9</accession>
<evidence type="ECO:0000259" key="13">
    <source>
        <dbReference type="Pfam" id="PF20266"/>
    </source>
</evidence>
<dbReference type="EMBL" id="CAKOFQ010006704">
    <property type="protein sequence ID" value="CAH1962975.1"/>
    <property type="molecule type" value="Genomic_DNA"/>
</dbReference>
<keyword evidence="15" id="KW-1185">Reference proteome</keyword>
<dbReference type="InterPro" id="IPR024810">
    <property type="entry name" value="MAB21L/cGLR"/>
</dbReference>
<dbReference type="Pfam" id="PF20266">
    <property type="entry name" value="Mab-21_C"/>
    <property type="match status" value="1"/>
</dbReference>
<comment type="caution">
    <text evidence="14">The sequence shown here is derived from an EMBL/GenBank/DDBJ whole genome shotgun (WGS) entry which is preliminary data.</text>
</comment>
<dbReference type="Pfam" id="PF03281">
    <property type="entry name" value="Mab-21"/>
    <property type="match status" value="1"/>
</dbReference>
<dbReference type="InterPro" id="IPR046903">
    <property type="entry name" value="Mab-21-like_nuc_Trfase"/>
</dbReference>
<comment type="cofactor">
    <cofactor evidence="2">
        <name>Mg(2+)</name>
        <dbReference type="ChEBI" id="CHEBI:18420"/>
    </cofactor>
</comment>
<evidence type="ECO:0000259" key="12">
    <source>
        <dbReference type="Pfam" id="PF03281"/>
    </source>
</evidence>
<evidence type="ECO:0000256" key="1">
    <source>
        <dbReference type="ARBA" id="ARBA00001936"/>
    </source>
</evidence>
<dbReference type="GO" id="GO:0005525">
    <property type="term" value="F:GTP binding"/>
    <property type="evidence" value="ECO:0007669"/>
    <property type="project" value="UniProtKB-KW"/>
</dbReference>
<dbReference type="InterPro" id="IPR046906">
    <property type="entry name" value="Mab-21_HhH/H2TH-like"/>
</dbReference>
<comment type="cofactor">
    <cofactor evidence="1">
        <name>Mn(2+)</name>
        <dbReference type="ChEBI" id="CHEBI:29035"/>
    </cofactor>
</comment>
<dbReference type="PANTHER" id="PTHR10656:SF42">
    <property type="entry name" value="CYCLIC GMP-AMP SYNTHASE-LIKE PROTEIN-RELATED"/>
    <property type="match status" value="1"/>
</dbReference>
<reference evidence="14" key="1">
    <citation type="submission" date="2022-03" db="EMBL/GenBank/DDBJ databases">
        <authorList>
            <person name="Sayadi A."/>
        </authorList>
    </citation>
    <scope>NUCLEOTIDE SEQUENCE</scope>
</reference>
<evidence type="ECO:0000256" key="7">
    <source>
        <dbReference type="ARBA" id="ARBA00022741"/>
    </source>
</evidence>
<evidence type="ECO:0000256" key="10">
    <source>
        <dbReference type="ARBA" id="ARBA00023134"/>
    </source>
</evidence>
<organism evidence="14 15">
    <name type="scientific">Acanthoscelides obtectus</name>
    <name type="common">Bean weevil</name>
    <name type="synonym">Bruchus obtectus</name>
    <dbReference type="NCBI Taxonomy" id="200917"/>
    <lineage>
        <taxon>Eukaryota</taxon>
        <taxon>Metazoa</taxon>
        <taxon>Ecdysozoa</taxon>
        <taxon>Arthropoda</taxon>
        <taxon>Hexapoda</taxon>
        <taxon>Insecta</taxon>
        <taxon>Pterygota</taxon>
        <taxon>Neoptera</taxon>
        <taxon>Endopterygota</taxon>
        <taxon>Coleoptera</taxon>
        <taxon>Polyphaga</taxon>
        <taxon>Cucujiformia</taxon>
        <taxon>Chrysomeloidea</taxon>
        <taxon>Chrysomelidae</taxon>
        <taxon>Bruchinae</taxon>
        <taxon>Bruchini</taxon>
        <taxon>Acanthoscelides</taxon>
    </lineage>
</organism>
<dbReference type="PANTHER" id="PTHR10656">
    <property type="entry name" value="CELL FATE DETERMINING PROTEIN MAB21-RELATED"/>
    <property type="match status" value="1"/>
</dbReference>
<dbReference type="AlphaFoldDB" id="A0A9P0JYC9"/>
<dbReference type="Proteomes" id="UP001152888">
    <property type="component" value="Unassembled WGS sequence"/>
</dbReference>
<dbReference type="GO" id="GO:0016779">
    <property type="term" value="F:nucleotidyltransferase activity"/>
    <property type="evidence" value="ECO:0007669"/>
    <property type="project" value="UniProtKB-KW"/>
</dbReference>
<evidence type="ECO:0000256" key="5">
    <source>
        <dbReference type="ARBA" id="ARBA00022695"/>
    </source>
</evidence>
<dbReference type="Gene3D" id="3.30.460.90">
    <property type="match status" value="1"/>
</dbReference>
<evidence type="ECO:0000256" key="4">
    <source>
        <dbReference type="ARBA" id="ARBA00022679"/>
    </source>
</evidence>
<comment type="similarity">
    <text evidence="3">Belongs to the mab-21 family.</text>
</comment>
<dbReference type="OrthoDB" id="6054650at2759"/>
<dbReference type="Gene3D" id="1.10.1410.40">
    <property type="match status" value="1"/>
</dbReference>
<evidence type="ECO:0000256" key="11">
    <source>
        <dbReference type="ARBA" id="ARBA00023211"/>
    </source>
</evidence>
<keyword evidence="4" id="KW-0808">Transferase</keyword>
<feature type="domain" description="Mab-21-like nucleotidyltransferase" evidence="12">
    <location>
        <begin position="67"/>
        <end position="270"/>
    </location>
</feature>
<evidence type="ECO:0000256" key="2">
    <source>
        <dbReference type="ARBA" id="ARBA00001946"/>
    </source>
</evidence>
<evidence type="ECO:0008006" key="16">
    <source>
        <dbReference type="Google" id="ProtNLM"/>
    </source>
</evidence>
<evidence type="ECO:0000313" key="14">
    <source>
        <dbReference type="EMBL" id="CAH1962975.1"/>
    </source>
</evidence>
<keyword evidence="6" id="KW-0479">Metal-binding</keyword>
<sequence>MEDVQKYKKMENVLHKINQKYIALPEHEMKRNSKIVDQVVSEIIKAMQKINPLFKQMFERTFYGGSYYDGIKVGKPEEYDLDLVLNLPVLSKPVVEVGDKPGFVQVRIMEFDKFLNQPDQYKKYDKIKTLFDDRMYLSTENVLRWTEKIVTLALNDMGRTNSDRKGFKFNVELSDNETLVMYAIVAKSYPAFTLKLDSEDGRIKLDIDLVPCFQFKDNQWPRGQYRENPFPRQRDKFLVVPKKPRDTKNCDNIDRYWRLSFQEQERALITGPMTNTLKPAIRLLKKLRDHHKHSIASYHIKTVSLWQLLEVDAEKWRLPLSSVFMMMLRKYAETMNDKCIPYYWNKEFNMIGHYAEVTLKDIGNTLNNIIKTIDRYVDSDPFIVAKFLIGPAEIEELRMDPSILGKKARRICIKKLNSDTFASKL</sequence>
<gene>
    <name evidence="14" type="ORF">ACAOBT_LOCUS4944</name>
</gene>
<evidence type="ECO:0000256" key="3">
    <source>
        <dbReference type="ARBA" id="ARBA00008307"/>
    </source>
</evidence>
<evidence type="ECO:0000256" key="8">
    <source>
        <dbReference type="ARBA" id="ARBA00022840"/>
    </source>
</evidence>
<keyword evidence="7" id="KW-0547">Nucleotide-binding</keyword>
<evidence type="ECO:0000256" key="9">
    <source>
        <dbReference type="ARBA" id="ARBA00022842"/>
    </source>
</evidence>